<protein>
    <recommendedName>
        <fullName evidence="2">histidine kinase</fullName>
        <ecNumber evidence="2">2.7.13.3</ecNumber>
    </recommendedName>
</protein>
<dbReference type="CDD" id="cd16917">
    <property type="entry name" value="HATPase_UhpB-NarQ-NarX-like"/>
    <property type="match status" value="1"/>
</dbReference>
<dbReference type="GO" id="GO:0004673">
    <property type="term" value="F:protein histidine kinase activity"/>
    <property type="evidence" value="ECO:0007669"/>
    <property type="project" value="UniProtKB-EC"/>
</dbReference>
<keyword evidence="6" id="KW-1133">Transmembrane helix</keyword>
<keyword evidence="3" id="KW-0808">Transferase</keyword>
<keyword evidence="6" id="KW-0472">Membrane</keyword>
<keyword evidence="4" id="KW-0418">Kinase</keyword>
<dbReference type="KEGG" id="mgin:FRZ54_20285"/>
<keyword evidence="5" id="KW-0902">Two-component regulatory system</keyword>
<dbReference type="PANTHER" id="PTHR24421">
    <property type="entry name" value="NITRATE/NITRITE SENSOR PROTEIN NARX-RELATED"/>
    <property type="match status" value="1"/>
</dbReference>
<keyword evidence="6" id="KW-0812">Transmembrane</keyword>
<evidence type="ECO:0000313" key="9">
    <source>
        <dbReference type="Proteomes" id="UP000321479"/>
    </source>
</evidence>
<dbReference type="RefSeq" id="WP_147033638.1">
    <property type="nucleotide sequence ID" value="NZ_CP042436.1"/>
</dbReference>
<dbReference type="GO" id="GO:0000160">
    <property type="term" value="P:phosphorelay signal transduction system"/>
    <property type="evidence" value="ECO:0007669"/>
    <property type="project" value="UniProtKB-KW"/>
</dbReference>
<evidence type="ECO:0000256" key="4">
    <source>
        <dbReference type="ARBA" id="ARBA00022777"/>
    </source>
</evidence>
<gene>
    <name evidence="8" type="ORF">FRZ54_20285</name>
</gene>
<reference evidence="8 9" key="1">
    <citation type="journal article" date="2017" name="Curr. Microbiol.">
        <title>Mucilaginibacter ginsenosidivorans sp. nov., Isolated from Soil of Ginseng Field.</title>
        <authorList>
            <person name="Kim M.M."/>
            <person name="Siddiqi M.Z."/>
            <person name="Im W.T."/>
        </authorList>
    </citation>
    <scope>NUCLEOTIDE SEQUENCE [LARGE SCALE GENOMIC DNA]</scope>
    <source>
        <strain evidence="8 9">Gsoil 3017</strain>
    </source>
</reference>
<dbReference type="Gene3D" id="3.30.565.10">
    <property type="entry name" value="Histidine kinase-like ATPase, C-terminal domain"/>
    <property type="match status" value="1"/>
</dbReference>
<evidence type="ECO:0000259" key="7">
    <source>
        <dbReference type="Pfam" id="PF02518"/>
    </source>
</evidence>
<comment type="catalytic activity">
    <reaction evidence="1">
        <text>ATP + protein L-histidine = ADP + protein N-phospho-L-histidine.</text>
        <dbReference type="EC" id="2.7.13.3"/>
    </reaction>
</comment>
<dbReference type="PANTHER" id="PTHR24421:SF10">
    <property type="entry name" value="NITRATE_NITRITE SENSOR PROTEIN NARQ"/>
    <property type="match status" value="1"/>
</dbReference>
<keyword evidence="9" id="KW-1185">Reference proteome</keyword>
<dbReference type="Gene3D" id="1.20.5.1930">
    <property type="match status" value="1"/>
</dbReference>
<evidence type="ECO:0000256" key="2">
    <source>
        <dbReference type="ARBA" id="ARBA00012438"/>
    </source>
</evidence>
<evidence type="ECO:0000256" key="1">
    <source>
        <dbReference type="ARBA" id="ARBA00000085"/>
    </source>
</evidence>
<evidence type="ECO:0000256" key="5">
    <source>
        <dbReference type="ARBA" id="ARBA00023012"/>
    </source>
</evidence>
<dbReference type="Pfam" id="PF02518">
    <property type="entry name" value="HATPase_c"/>
    <property type="match status" value="1"/>
</dbReference>
<dbReference type="AlphaFoldDB" id="A0A5B8V0D2"/>
<dbReference type="SUPFAM" id="SSF55874">
    <property type="entry name" value="ATPase domain of HSP90 chaperone/DNA topoisomerase II/histidine kinase"/>
    <property type="match status" value="1"/>
</dbReference>
<dbReference type="EC" id="2.7.13.3" evidence="2"/>
<name>A0A5B8V0D2_9SPHI</name>
<evidence type="ECO:0000313" key="8">
    <source>
        <dbReference type="EMBL" id="QEC64804.1"/>
    </source>
</evidence>
<dbReference type="OrthoDB" id="5401121at2"/>
<evidence type="ECO:0000256" key="3">
    <source>
        <dbReference type="ARBA" id="ARBA00022679"/>
    </source>
</evidence>
<feature type="domain" description="Histidine kinase/HSP90-like ATPase" evidence="7">
    <location>
        <begin position="164"/>
        <end position="249"/>
    </location>
</feature>
<feature type="transmembrane region" description="Helical" evidence="6">
    <location>
        <begin position="12"/>
        <end position="33"/>
    </location>
</feature>
<proteinExistence type="predicted"/>
<accession>A0A5B8V0D2</accession>
<dbReference type="InterPro" id="IPR050482">
    <property type="entry name" value="Sensor_HK_TwoCompSys"/>
</dbReference>
<dbReference type="EMBL" id="CP042436">
    <property type="protein sequence ID" value="QEC64804.1"/>
    <property type="molecule type" value="Genomic_DNA"/>
</dbReference>
<evidence type="ECO:0000256" key="6">
    <source>
        <dbReference type="SAM" id="Phobius"/>
    </source>
</evidence>
<sequence>MPKTSDNLFVLLLISIVGAFLLIVSFILLQIRAQNRVLKEKRKLAEAETQYQKDLLHSVIRFQEDDRKRIGQNLHDDVGGQLAVLRMQMDDNDGNDAGVAAVDRIIENVRNISHSLSPQFIPVLHLWEVVEQLCENLEKASRLHVQFTSSESARSTPWGPDVSLAVYRVLQELVSNTLKHSGATAINLNFDVKDDNLLISYIDNGKGMDGLNLKKGMGMYNIISRLQMLQASWKMNSPRGQGYHFSMIIPPQT</sequence>
<organism evidence="8 9">
    <name type="scientific">Mucilaginibacter ginsenosidivorans</name>
    <dbReference type="NCBI Taxonomy" id="398053"/>
    <lineage>
        <taxon>Bacteria</taxon>
        <taxon>Pseudomonadati</taxon>
        <taxon>Bacteroidota</taxon>
        <taxon>Sphingobacteriia</taxon>
        <taxon>Sphingobacteriales</taxon>
        <taxon>Sphingobacteriaceae</taxon>
        <taxon>Mucilaginibacter</taxon>
    </lineage>
</organism>
<dbReference type="InterPro" id="IPR003594">
    <property type="entry name" value="HATPase_dom"/>
</dbReference>
<dbReference type="Proteomes" id="UP000321479">
    <property type="component" value="Chromosome"/>
</dbReference>
<dbReference type="InterPro" id="IPR036890">
    <property type="entry name" value="HATPase_C_sf"/>
</dbReference>